<dbReference type="SUPFAM" id="SSF47802">
    <property type="entry name" value="DNA polymerase beta, N-terminal domain-like"/>
    <property type="match status" value="1"/>
</dbReference>
<comment type="catalytic activity">
    <reaction evidence="21">
        <text>DNA(n) + a 2'-deoxyribonucleoside 5'-triphosphate = DNA(n+1) + diphosphate</text>
        <dbReference type="Rhea" id="RHEA:22508"/>
        <dbReference type="Rhea" id="RHEA-COMP:17339"/>
        <dbReference type="Rhea" id="RHEA-COMP:17340"/>
        <dbReference type="ChEBI" id="CHEBI:33019"/>
        <dbReference type="ChEBI" id="CHEBI:61560"/>
        <dbReference type="ChEBI" id="CHEBI:173112"/>
        <dbReference type="EC" id="2.7.7.7"/>
    </reaction>
</comment>
<keyword evidence="9" id="KW-0548">Nucleotidyltransferase</keyword>
<dbReference type="CDD" id="cd00141">
    <property type="entry name" value="NT_POLXc"/>
    <property type="match status" value="1"/>
</dbReference>
<evidence type="ECO:0000256" key="17">
    <source>
        <dbReference type="ARBA" id="ARBA00035726"/>
    </source>
</evidence>
<evidence type="ECO:0000259" key="22">
    <source>
        <dbReference type="SMART" id="SM00278"/>
    </source>
</evidence>
<dbReference type="InterPro" id="IPR002008">
    <property type="entry name" value="DNA_pol_X_beta-like"/>
</dbReference>
<dbReference type="Gene3D" id="3.20.20.140">
    <property type="entry name" value="Metal-dependent hydrolases"/>
    <property type="match status" value="1"/>
</dbReference>
<dbReference type="SMART" id="SM00483">
    <property type="entry name" value="POLXc"/>
    <property type="match status" value="1"/>
</dbReference>
<dbReference type="STRING" id="1134406.ADN00_01950"/>
<dbReference type="InterPro" id="IPR047967">
    <property type="entry name" value="PolX_PHP"/>
</dbReference>
<dbReference type="RefSeq" id="WP_075061281.1">
    <property type="nucleotide sequence ID" value="NZ_LGCL01000007.1"/>
</dbReference>
<name>A0A0N8GP68_9CHLR</name>
<evidence type="ECO:0000256" key="11">
    <source>
        <dbReference type="ARBA" id="ARBA00022763"/>
    </source>
</evidence>
<dbReference type="InterPro" id="IPR029398">
    <property type="entry name" value="PolB_thumb"/>
</dbReference>
<keyword evidence="8" id="KW-0808">Transferase</keyword>
<dbReference type="InterPro" id="IPR010996">
    <property type="entry name" value="HHH_MUS81"/>
</dbReference>
<keyword evidence="26" id="KW-1185">Reference proteome</keyword>
<protein>
    <recommendedName>
        <fullName evidence="5">DNA polymerase beta</fullName>
        <ecNumber evidence="3">2.7.7.7</ecNumber>
        <ecNumber evidence="4">4.2.99.18</ecNumber>
    </recommendedName>
    <alternativeName>
        <fullName evidence="16">5'-deoxyribose-phosphate lyase</fullName>
    </alternativeName>
    <alternativeName>
        <fullName evidence="17">AP lyase</fullName>
    </alternativeName>
</protein>
<dbReference type="SUPFAM" id="SSF89550">
    <property type="entry name" value="PHP domain-like"/>
    <property type="match status" value="1"/>
</dbReference>
<evidence type="ECO:0000256" key="13">
    <source>
        <dbReference type="ARBA" id="ARBA00022932"/>
    </source>
</evidence>
<dbReference type="SUPFAM" id="SSF81301">
    <property type="entry name" value="Nucleotidyltransferase"/>
    <property type="match status" value="1"/>
</dbReference>
<dbReference type="PANTHER" id="PTHR36928">
    <property type="entry name" value="PHOSPHATASE YCDX-RELATED"/>
    <property type="match status" value="1"/>
</dbReference>
<dbReference type="InterPro" id="IPR003583">
    <property type="entry name" value="Hlx-hairpin-Hlx_DNA-bd_motif"/>
</dbReference>
<dbReference type="InterPro" id="IPR003141">
    <property type="entry name" value="Pol/His_phosphatase_N"/>
</dbReference>
<dbReference type="NCBIfam" id="NF006375">
    <property type="entry name" value="PRK08609.1"/>
    <property type="match status" value="1"/>
</dbReference>
<dbReference type="GO" id="GO:0006281">
    <property type="term" value="P:DNA repair"/>
    <property type="evidence" value="ECO:0007669"/>
    <property type="project" value="UniProtKB-KW"/>
</dbReference>
<dbReference type="Gene3D" id="1.10.150.110">
    <property type="entry name" value="DNA polymerase beta, N-terminal domain-like"/>
    <property type="match status" value="1"/>
</dbReference>
<evidence type="ECO:0000256" key="12">
    <source>
        <dbReference type="ARBA" id="ARBA00022843"/>
    </source>
</evidence>
<keyword evidence="14" id="KW-0915">Sodium</keyword>
<evidence type="ECO:0000313" key="25">
    <source>
        <dbReference type="EMBL" id="KPL80058.1"/>
    </source>
</evidence>
<evidence type="ECO:0000256" key="20">
    <source>
        <dbReference type="ARBA" id="ARBA00045548"/>
    </source>
</evidence>
<dbReference type="Pfam" id="PF14716">
    <property type="entry name" value="HHH_8"/>
    <property type="match status" value="1"/>
</dbReference>
<dbReference type="EMBL" id="LGCL01000007">
    <property type="protein sequence ID" value="KPL80058.1"/>
    <property type="molecule type" value="Genomic_DNA"/>
</dbReference>
<dbReference type="PIRSF" id="PIRSF005047">
    <property type="entry name" value="UCP005047_YshC"/>
    <property type="match status" value="1"/>
</dbReference>
<dbReference type="Gene3D" id="1.10.150.20">
    <property type="entry name" value="5' to 3' exonuclease, C-terminal subdomain"/>
    <property type="match status" value="1"/>
</dbReference>
<dbReference type="InterPro" id="IPR027421">
    <property type="entry name" value="DNA_pol_lamdba_lyase_dom_sf"/>
</dbReference>
<dbReference type="InterPro" id="IPR004013">
    <property type="entry name" value="PHP_dom"/>
</dbReference>
<evidence type="ECO:0000256" key="5">
    <source>
        <dbReference type="ARBA" id="ARBA00020020"/>
    </source>
</evidence>
<evidence type="ECO:0000256" key="9">
    <source>
        <dbReference type="ARBA" id="ARBA00022695"/>
    </source>
</evidence>
<evidence type="ECO:0000256" key="2">
    <source>
        <dbReference type="ARBA" id="ARBA00004496"/>
    </source>
</evidence>
<comment type="catalytic activity">
    <reaction evidence="18">
        <text>2'-deoxyribonucleotide-(2'-deoxyribose 5'-phosphate)-2'-deoxyribonucleotide-DNA = a 3'-end 2'-deoxyribonucleotide-(2,3-dehydro-2,3-deoxyribose 5'-phosphate)-DNA + a 5'-end 5'-phospho-2'-deoxyribonucleoside-DNA + H(+)</text>
        <dbReference type="Rhea" id="RHEA:66592"/>
        <dbReference type="Rhea" id="RHEA-COMP:13180"/>
        <dbReference type="Rhea" id="RHEA-COMP:16897"/>
        <dbReference type="Rhea" id="RHEA-COMP:17067"/>
        <dbReference type="ChEBI" id="CHEBI:15378"/>
        <dbReference type="ChEBI" id="CHEBI:136412"/>
        <dbReference type="ChEBI" id="CHEBI:157695"/>
        <dbReference type="ChEBI" id="CHEBI:167181"/>
        <dbReference type="EC" id="4.2.99.18"/>
    </reaction>
</comment>
<dbReference type="EC" id="2.7.7.7" evidence="3"/>
<feature type="domain" description="DNA-directed DNA polymerase X" evidence="24">
    <location>
        <begin position="1"/>
        <end position="314"/>
    </location>
</feature>
<evidence type="ECO:0000259" key="23">
    <source>
        <dbReference type="SMART" id="SM00481"/>
    </source>
</evidence>
<dbReference type="AlphaFoldDB" id="A0A0N8GP68"/>
<sequence>MDAKELADVFERIAQLMEIKGELVYKYLAYRKAADSLRNLAEDVRAVREAGRLTEIPGVGKAIAQKIEELLDTGRLEFLEKLEGEVPPSLIEVLNVPDVGPKKAALFWREANVIDVVGLEAAARAGRLRELPGMGEKSEQRILAGIEALKRRSNRMLLGNAVPAAERWLEWLRGLPGVQRAEAAGSLRRWKNTVGDFDLVAASNRPAEVMEAFVSHPEVARVKSRGENKSSVEFANGMGAQLWIQPPERFGTLWQYATGSKDHNVRLRELAQRQGYSLSEQALVDEQGQELRFDNEEDLYAQLGLAWVPPELREDRGEVQAAKEHKLPAMLETSQIMADLHCHTRWSDGAETIETMARAAAQRGLRVLAITDHSRGLGVAGGLSAEDLRQQWLEIEAVQREVGDQIRLLKGTEVEIRADGSLDFDDETLAQLDVVVASLHSGLRQPREVITQRLVAAMRNPHVDIIGHPGGRLLLHREPSDLDWETVLREAQANQTVLEINANPSRLDLDEVYARRAAEMGILLSIDSDSHAPDQFDLLKYGVSVARRAWAPPQQIINTWPPERLLAWLAERGG</sequence>
<keyword evidence="10" id="KW-0235">DNA replication</keyword>
<evidence type="ECO:0000256" key="18">
    <source>
        <dbReference type="ARBA" id="ARBA00044632"/>
    </source>
</evidence>
<dbReference type="InterPro" id="IPR043519">
    <property type="entry name" value="NT_sf"/>
</dbReference>
<dbReference type="FunFam" id="3.20.20.140:FF:000047">
    <property type="entry name" value="PHP domain-containing protein"/>
    <property type="match status" value="1"/>
</dbReference>
<dbReference type="Pfam" id="PF02811">
    <property type="entry name" value="PHP"/>
    <property type="match status" value="1"/>
</dbReference>
<dbReference type="CDD" id="cd07436">
    <property type="entry name" value="PHP_PolX"/>
    <property type="match status" value="1"/>
</dbReference>
<comment type="catalytic activity">
    <reaction evidence="19">
        <text>a 5'-end 2'-deoxyribose-2'-deoxyribonucleotide-DNA = (2E,4S)-4-hydroxypenten-2-al-5-phosphate + a 5'-end 5'-phospho-2'-deoxyribonucleoside-DNA + H(+)</text>
        <dbReference type="Rhea" id="RHEA:76255"/>
        <dbReference type="Rhea" id="RHEA-COMP:13180"/>
        <dbReference type="Rhea" id="RHEA-COMP:18657"/>
        <dbReference type="ChEBI" id="CHEBI:15378"/>
        <dbReference type="ChEBI" id="CHEBI:136412"/>
        <dbReference type="ChEBI" id="CHEBI:195194"/>
        <dbReference type="ChEBI" id="CHEBI:195195"/>
    </reaction>
</comment>
<evidence type="ECO:0000256" key="10">
    <source>
        <dbReference type="ARBA" id="ARBA00022705"/>
    </source>
</evidence>
<evidence type="ECO:0000259" key="24">
    <source>
        <dbReference type="SMART" id="SM00483"/>
    </source>
</evidence>
<dbReference type="InterPro" id="IPR016195">
    <property type="entry name" value="Pol/histidinol_Pase-like"/>
</dbReference>
<dbReference type="SMART" id="SM00278">
    <property type="entry name" value="HhH1"/>
    <property type="match status" value="3"/>
</dbReference>
<evidence type="ECO:0000256" key="19">
    <source>
        <dbReference type="ARBA" id="ARBA00044678"/>
    </source>
</evidence>
<dbReference type="PANTHER" id="PTHR36928:SF1">
    <property type="entry name" value="PHOSPHATASE YCDX-RELATED"/>
    <property type="match status" value="1"/>
</dbReference>
<dbReference type="Proteomes" id="UP000050417">
    <property type="component" value="Unassembled WGS sequence"/>
</dbReference>
<organism evidence="25 26">
    <name type="scientific">Ornatilinea apprima</name>
    <dbReference type="NCBI Taxonomy" id="1134406"/>
    <lineage>
        <taxon>Bacteria</taxon>
        <taxon>Bacillati</taxon>
        <taxon>Chloroflexota</taxon>
        <taxon>Anaerolineae</taxon>
        <taxon>Anaerolineales</taxon>
        <taxon>Anaerolineaceae</taxon>
        <taxon>Ornatilinea</taxon>
    </lineage>
</organism>
<dbReference type="InterPro" id="IPR050243">
    <property type="entry name" value="PHP_phosphatase"/>
</dbReference>
<evidence type="ECO:0000256" key="6">
    <source>
        <dbReference type="ARBA" id="ARBA00022481"/>
    </source>
</evidence>
<evidence type="ECO:0000256" key="21">
    <source>
        <dbReference type="ARBA" id="ARBA00049244"/>
    </source>
</evidence>
<feature type="domain" description="Polymerase/histidinol phosphatase N-terminal" evidence="23">
    <location>
        <begin position="338"/>
        <end position="418"/>
    </location>
</feature>
<evidence type="ECO:0000256" key="15">
    <source>
        <dbReference type="ARBA" id="ARBA00023204"/>
    </source>
</evidence>
<dbReference type="InterPro" id="IPR002054">
    <property type="entry name" value="DNA-dir_DNA_pol_X"/>
</dbReference>
<keyword evidence="12" id="KW-0832">Ubl conjugation</keyword>
<dbReference type="GO" id="GO:0140078">
    <property type="term" value="F:class I DNA-(apurinic or apyrimidinic site) endonuclease activity"/>
    <property type="evidence" value="ECO:0007669"/>
    <property type="project" value="UniProtKB-EC"/>
</dbReference>
<dbReference type="GO" id="GO:0042578">
    <property type="term" value="F:phosphoric ester hydrolase activity"/>
    <property type="evidence" value="ECO:0007669"/>
    <property type="project" value="TreeGrafter"/>
</dbReference>
<keyword evidence="15" id="KW-0234">DNA repair</keyword>
<keyword evidence="6" id="KW-0488">Methylation</keyword>
<comment type="subcellular location">
    <subcellularLocation>
        <location evidence="2">Cytoplasm</location>
    </subcellularLocation>
</comment>
<feature type="domain" description="Helix-hairpin-helix DNA-binding motif class 1" evidence="22">
    <location>
        <begin position="91"/>
        <end position="110"/>
    </location>
</feature>
<comment type="function">
    <text evidence="20">Repair polymerase that plays a key role in base-excision repair. During this process, the damaged base is excised by specific DNA glycosylases, the DNA backbone is nicked at the abasic site by an apurinic/apyrimidic (AP) endonuclease, and POLB removes 5'-deoxyribose-phosphate from the preincised AP site acting as a 5'-deoxyribose-phosphate lyase (5'-dRP lyase); through its DNA polymerase activity, it adds one nucleotide to the 3' end of the arising single-nucleotide gap. Conducts 'gap-filling' DNA synthesis in a stepwise distributive fashion rather than in a processive fashion as for other DNA polymerases. It is also able to cleave sugar-phosphate bonds 3' to an intact AP site, acting as an AP lyase.</text>
</comment>
<dbReference type="OrthoDB" id="9808747at2"/>
<evidence type="ECO:0000256" key="3">
    <source>
        <dbReference type="ARBA" id="ARBA00012417"/>
    </source>
</evidence>
<dbReference type="EC" id="4.2.99.18" evidence="4"/>
<evidence type="ECO:0000256" key="14">
    <source>
        <dbReference type="ARBA" id="ARBA00023053"/>
    </source>
</evidence>
<comment type="caution">
    <text evidence="25">The sequence shown here is derived from an EMBL/GenBank/DDBJ whole genome shotgun (WGS) entry which is preliminary data.</text>
</comment>
<dbReference type="GO" id="GO:0008270">
    <property type="term" value="F:zinc ion binding"/>
    <property type="evidence" value="ECO:0007669"/>
    <property type="project" value="TreeGrafter"/>
</dbReference>
<dbReference type="PRINTS" id="PR00870">
    <property type="entry name" value="DNAPOLXBETA"/>
</dbReference>
<evidence type="ECO:0000313" key="26">
    <source>
        <dbReference type="Proteomes" id="UP000050417"/>
    </source>
</evidence>
<dbReference type="Gene3D" id="3.30.460.10">
    <property type="entry name" value="Beta Polymerase, domain 2"/>
    <property type="match status" value="1"/>
</dbReference>
<dbReference type="SMART" id="SM00481">
    <property type="entry name" value="POLIIIAc"/>
    <property type="match status" value="1"/>
</dbReference>
<evidence type="ECO:0000256" key="1">
    <source>
        <dbReference type="ARBA" id="ARBA00001946"/>
    </source>
</evidence>
<dbReference type="GO" id="GO:0005829">
    <property type="term" value="C:cytosol"/>
    <property type="evidence" value="ECO:0007669"/>
    <property type="project" value="TreeGrafter"/>
</dbReference>
<reference evidence="25 26" key="1">
    <citation type="submission" date="2015-07" db="EMBL/GenBank/DDBJ databases">
        <title>Genome sequence of Ornatilinea apprima DSM 23815.</title>
        <authorList>
            <person name="Hemp J."/>
            <person name="Ward L.M."/>
            <person name="Pace L.A."/>
            <person name="Fischer W.W."/>
        </authorList>
    </citation>
    <scope>NUCLEOTIDE SEQUENCE [LARGE SCALE GENOMIC DNA]</scope>
    <source>
        <strain evidence="25 26">P3M-1</strain>
    </source>
</reference>
<proteinExistence type="predicted"/>
<dbReference type="PATRIC" id="fig|1134406.4.peg.2316"/>
<evidence type="ECO:0000256" key="16">
    <source>
        <dbReference type="ARBA" id="ARBA00035717"/>
    </source>
</evidence>
<dbReference type="InterPro" id="IPR022311">
    <property type="entry name" value="PolX-like"/>
</dbReference>
<evidence type="ECO:0000256" key="4">
    <source>
        <dbReference type="ARBA" id="ARBA00012720"/>
    </source>
</evidence>
<feature type="domain" description="Helix-hairpin-helix DNA-binding motif class 1" evidence="22">
    <location>
        <begin position="126"/>
        <end position="145"/>
    </location>
</feature>
<evidence type="ECO:0000256" key="7">
    <source>
        <dbReference type="ARBA" id="ARBA00022634"/>
    </source>
</evidence>
<dbReference type="Gene3D" id="3.30.210.10">
    <property type="entry name" value="DNA polymerase, thumb domain"/>
    <property type="match status" value="1"/>
</dbReference>
<dbReference type="Pfam" id="PF14520">
    <property type="entry name" value="HHH_5"/>
    <property type="match status" value="1"/>
</dbReference>
<dbReference type="GO" id="GO:0003677">
    <property type="term" value="F:DNA binding"/>
    <property type="evidence" value="ECO:0007669"/>
    <property type="project" value="InterPro"/>
</dbReference>
<keyword evidence="13" id="KW-0239">DNA-directed DNA polymerase</keyword>
<dbReference type="GO" id="GO:0003887">
    <property type="term" value="F:DNA-directed DNA polymerase activity"/>
    <property type="evidence" value="ECO:0007669"/>
    <property type="project" value="UniProtKB-KW"/>
</dbReference>
<keyword evidence="11" id="KW-0227">DNA damage</keyword>
<feature type="domain" description="Helix-hairpin-helix DNA-binding motif class 1" evidence="22">
    <location>
        <begin position="51"/>
        <end position="70"/>
    </location>
</feature>
<gene>
    <name evidence="25" type="ORF">ADN00_01950</name>
</gene>
<keyword evidence="7" id="KW-0237">DNA synthesis</keyword>
<comment type="cofactor">
    <cofactor evidence="1">
        <name>Mg(2+)</name>
        <dbReference type="ChEBI" id="CHEBI:18420"/>
    </cofactor>
</comment>
<dbReference type="NCBIfam" id="NF005928">
    <property type="entry name" value="PRK07945.1"/>
    <property type="match status" value="1"/>
</dbReference>
<accession>A0A0N8GP68</accession>
<dbReference type="InterPro" id="IPR037160">
    <property type="entry name" value="DNA_Pol_thumb_sf"/>
</dbReference>
<dbReference type="Pfam" id="PF14791">
    <property type="entry name" value="DNA_pol_B_thumb"/>
    <property type="match status" value="1"/>
</dbReference>
<evidence type="ECO:0000256" key="8">
    <source>
        <dbReference type="ARBA" id="ARBA00022679"/>
    </source>
</evidence>